<evidence type="ECO:0000313" key="2">
    <source>
        <dbReference type="EMBL" id="TWD16782.1"/>
    </source>
</evidence>
<evidence type="ECO:0000313" key="3">
    <source>
        <dbReference type="Proteomes" id="UP000315628"/>
    </source>
</evidence>
<dbReference type="Proteomes" id="UP000315628">
    <property type="component" value="Unassembled WGS sequence"/>
</dbReference>
<comment type="caution">
    <text evidence="2">The sequence shown here is derived from an EMBL/GenBank/DDBJ whole genome shotgun (WGS) entry which is preliminary data.</text>
</comment>
<dbReference type="Pfam" id="PF06527">
    <property type="entry name" value="TniQ"/>
    <property type="match status" value="1"/>
</dbReference>
<feature type="domain" description="TniQ" evidence="1">
    <location>
        <begin position="5"/>
        <end position="147"/>
    </location>
</feature>
<name>A0A560WGH3_9MICO</name>
<sequence>MTRLPLVLAPLQDESWSSYLTRCAAQHHTTVASLGGHLGLRDARGRWPGRFGVNMDDTNVQRVAPLMGLEPNQVQQMHLAAYDQLALDLGGLAHGTAIAGTRATAHSAWVWLAGTTFCPPCLEEDGAWRLSWRIPWITTCLRHDVHLRGACSLCGGVSGHGNKFHASAPPRVAAAPDGRRCTCPQAGGRVCGADLTDQPALAADPGRLRRARLLADLAAGERGSVAGIERTSLQTLRAWQSAIGVAVRLGAVDAGSWGRTHRWANPPRDPDLIDQLLGAVEPLVTAADVPAAADVLDHWIRGAGIRSPHANTFSRITQPSAALRPVIDELLRRHGRVHTLMQRRLVTDDGLPIGHKDWGVDDIHNSCGLVRCPCICATPPGRTSASSVPSSP</sequence>
<reference evidence="2 3" key="1">
    <citation type="submission" date="2019-06" db="EMBL/GenBank/DDBJ databases">
        <title>Sequencing the genomes of 1000 actinobacteria strains.</title>
        <authorList>
            <person name="Klenk H.-P."/>
        </authorList>
    </citation>
    <scope>NUCLEOTIDE SEQUENCE [LARGE SCALE GENOMIC DNA]</scope>
    <source>
        <strain evidence="2 3">DSM 18935</strain>
    </source>
</reference>
<dbReference type="InterPro" id="IPR009492">
    <property type="entry name" value="TniQ"/>
</dbReference>
<dbReference type="AlphaFoldDB" id="A0A560WGH3"/>
<accession>A0A560WGH3</accession>
<dbReference type="EMBL" id="VIUW01000001">
    <property type="protein sequence ID" value="TWD16782.1"/>
    <property type="molecule type" value="Genomic_DNA"/>
</dbReference>
<gene>
    <name evidence="2" type="ORF">FB557_0319</name>
</gene>
<proteinExistence type="predicted"/>
<keyword evidence="3" id="KW-1185">Reference proteome</keyword>
<organism evidence="2 3">
    <name type="scientific">Marihabitans asiaticum</name>
    <dbReference type="NCBI Taxonomy" id="415218"/>
    <lineage>
        <taxon>Bacteria</taxon>
        <taxon>Bacillati</taxon>
        <taxon>Actinomycetota</taxon>
        <taxon>Actinomycetes</taxon>
        <taxon>Micrococcales</taxon>
        <taxon>Intrasporangiaceae</taxon>
        <taxon>Marihabitans</taxon>
    </lineage>
</organism>
<dbReference type="OrthoDB" id="3874088at2"/>
<protein>
    <submittedName>
        <fullName evidence="2">TniQ protein</fullName>
    </submittedName>
</protein>
<evidence type="ECO:0000259" key="1">
    <source>
        <dbReference type="Pfam" id="PF06527"/>
    </source>
</evidence>
<dbReference type="RefSeq" id="WP_144855025.1">
    <property type="nucleotide sequence ID" value="NZ_BAAAYT010000006.1"/>
</dbReference>